<dbReference type="Proteomes" id="UP001595923">
    <property type="component" value="Unassembled WGS sequence"/>
</dbReference>
<feature type="compositionally biased region" description="Low complexity" evidence="1">
    <location>
        <begin position="207"/>
        <end position="220"/>
    </location>
</feature>
<protein>
    <submittedName>
        <fullName evidence="2">Uncharacterized protein</fullName>
    </submittedName>
</protein>
<feature type="region of interest" description="Disordered" evidence="1">
    <location>
        <begin position="48"/>
        <end position="131"/>
    </location>
</feature>
<feature type="compositionally biased region" description="Polar residues" evidence="1">
    <location>
        <begin position="152"/>
        <end position="166"/>
    </location>
</feature>
<dbReference type="RefSeq" id="WP_378576268.1">
    <property type="nucleotide sequence ID" value="NZ_JBHSFQ010000017.1"/>
</dbReference>
<keyword evidence="3" id="KW-1185">Reference proteome</keyword>
<feature type="region of interest" description="Disordered" evidence="1">
    <location>
        <begin position="146"/>
        <end position="281"/>
    </location>
</feature>
<organism evidence="2 3">
    <name type="scientific">Nocardiopsis mangrovi</name>
    <dbReference type="NCBI Taxonomy" id="1179818"/>
    <lineage>
        <taxon>Bacteria</taxon>
        <taxon>Bacillati</taxon>
        <taxon>Actinomycetota</taxon>
        <taxon>Actinomycetes</taxon>
        <taxon>Streptosporangiales</taxon>
        <taxon>Nocardiopsidaceae</taxon>
        <taxon>Nocardiopsis</taxon>
    </lineage>
</organism>
<feature type="compositionally biased region" description="Low complexity" evidence="1">
    <location>
        <begin position="57"/>
        <end position="85"/>
    </location>
</feature>
<feature type="compositionally biased region" description="Low complexity" evidence="1">
    <location>
        <begin position="314"/>
        <end position="330"/>
    </location>
</feature>
<dbReference type="EMBL" id="JBHSFQ010000017">
    <property type="protein sequence ID" value="MFC4563740.1"/>
    <property type="molecule type" value="Genomic_DNA"/>
</dbReference>
<feature type="compositionally biased region" description="Polar residues" evidence="1">
    <location>
        <begin position="238"/>
        <end position="248"/>
    </location>
</feature>
<sequence>MGRSRRACRVRAAVRVPGGSWGAGRRLLFVAGFVAGAWLLGASPAGADELPGPDGIAPAAEAVTDAPATAGVQRSATPDPASSAEAEPEPEPAETAGSSGADGAVTTAAPRVADPAPEPARPAPGAAVAQVASAVGAAGGEAVRSVPAVTGQARNTASEPPAQSSERIQKATEPAGADDAFPHRVNGNGKFGLGGLFPAAETALRNTDPTADGADTGPAADRGDETAADSEQRGESPRSGTGPQSAARSATGLPTAAFGRTGPAVPERTASTAQDAPEAPAATHLALGSAPQAQTGGVPVMFAGYLPAAFTATPAPAPPASARNALAVAPQSPVDEPHFSPD</sequence>
<gene>
    <name evidence="2" type="ORF">ACFO4E_17905</name>
</gene>
<name>A0ABV9DY09_9ACTN</name>
<evidence type="ECO:0000256" key="1">
    <source>
        <dbReference type="SAM" id="MobiDB-lite"/>
    </source>
</evidence>
<feature type="region of interest" description="Disordered" evidence="1">
    <location>
        <begin position="314"/>
        <end position="342"/>
    </location>
</feature>
<feature type="compositionally biased region" description="Basic and acidic residues" evidence="1">
    <location>
        <begin position="221"/>
        <end position="236"/>
    </location>
</feature>
<proteinExistence type="predicted"/>
<evidence type="ECO:0000313" key="2">
    <source>
        <dbReference type="EMBL" id="MFC4563740.1"/>
    </source>
</evidence>
<evidence type="ECO:0000313" key="3">
    <source>
        <dbReference type="Proteomes" id="UP001595923"/>
    </source>
</evidence>
<accession>A0ABV9DY09</accession>
<reference evidence="3" key="1">
    <citation type="journal article" date="2019" name="Int. J. Syst. Evol. Microbiol.">
        <title>The Global Catalogue of Microorganisms (GCM) 10K type strain sequencing project: providing services to taxonomists for standard genome sequencing and annotation.</title>
        <authorList>
            <consortium name="The Broad Institute Genomics Platform"/>
            <consortium name="The Broad Institute Genome Sequencing Center for Infectious Disease"/>
            <person name="Wu L."/>
            <person name="Ma J."/>
        </authorList>
    </citation>
    <scope>NUCLEOTIDE SEQUENCE [LARGE SCALE GENOMIC DNA]</scope>
    <source>
        <strain evidence="3">XZYJ18</strain>
    </source>
</reference>
<comment type="caution">
    <text evidence="2">The sequence shown here is derived from an EMBL/GenBank/DDBJ whole genome shotgun (WGS) entry which is preliminary data.</text>
</comment>